<reference evidence="3 4" key="1">
    <citation type="submission" date="2018-04" db="EMBL/GenBank/DDBJ databases">
        <title>Pararhodobacter oceanense sp. nov., isolated from marine intertidal sediment.</title>
        <authorList>
            <person name="Wang X.-L."/>
            <person name="Du Z.-J."/>
        </authorList>
    </citation>
    <scope>NUCLEOTIDE SEQUENCE [LARGE SCALE GENOMIC DNA]</scope>
    <source>
        <strain evidence="3 4">AM505</strain>
    </source>
</reference>
<dbReference type="Pfam" id="PF00582">
    <property type="entry name" value="Usp"/>
    <property type="match status" value="1"/>
</dbReference>
<dbReference type="Proteomes" id="UP000245911">
    <property type="component" value="Unassembled WGS sequence"/>
</dbReference>
<protein>
    <submittedName>
        <fullName evidence="3">Universal stress protein</fullName>
    </submittedName>
</protein>
<comment type="caution">
    <text evidence="3">The sequence shown here is derived from an EMBL/GenBank/DDBJ whole genome shotgun (WGS) entry which is preliminary data.</text>
</comment>
<dbReference type="AlphaFoldDB" id="A0A2T8HWD5"/>
<organism evidence="3 4">
    <name type="scientific">Pararhodobacter oceanensis</name>
    <dbReference type="NCBI Taxonomy" id="2172121"/>
    <lineage>
        <taxon>Bacteria</taxon>
        <taxon>Pseudomonadati</taxon>
        <taxon>Pseudomonadota</taxon>
        <taxon>Alphaproteobacteria</taxon>
        <taxon>Rhodobacterales</taxon>
        <taxon>Paracoccaceae</taxon>
        <taxon>Pararhodobacter</taxon>
    </lineage>
</organism>
<sequence>MYSHIIVAVDLSHGDAGKALLAKAAQMLQPGGTARLLNVLEDVPSYVAAELPRDLNDRRQAEAKVELALLVDKVDFTVETEVRTGAAASQILQCAEDNGADLIMIASHRPGLSDYFIGSTASRVVRHAQCSVLISR</sequence>
<dbReference type="InterPro" id="IPR014729">
    <property type="entry name" value="Rossmann-like_a/b/a_fold"/>
</dbReference>
<evidence type="ECO:0000256" key="1">
    <source>
        <dbReference type="ARBA" id="ARBA00008791"/>
    </source>
</evidence>
<dbReference type="EMBL" id="QDKM01000002">
    <property type="protein sequence ID" value="PVH29723.1"/>
    <property type="molecule type" value="Genomic_DNA"/>
</dbReference>
<evidence type="ECO:0000259" key="2">
    <source>
        <dbReference type="Pfam" id="PF00582"/>
    </source>
</evidence>
<dbReference type="PANTHER" id="PTHR46268:SF6">
    <property type="entry name" value="UNIVERSAL STRESS PROTEIN UP12"/>
    <property type="match status" value="1"/>
</dbReference>
<name>A0A2T8HWD5_9RHOB</name>
<dbReference type="CDD" id="cd00293">
    <property type="entry name" value="USP-like"/>
    <property type="match status" value="1"/>
</dbReference>
<dbReference type="PANTHER" id="PTHR46268">
    <property type="entry name" value="STRESS RESPONSE PROTEIN NHAX"/>
    <property type="match status" value="1"/>
</dbReference>
<evidence type="ECO:0000313" key="4">
    <source>
        <dbReference type="Proteomes" id="UP000245911"/>
    </source>
</evidence>
<gene>
    <name evidence="3" type="ORF">DDE20_06325</name>
</gene>
<dbReference type="InterPro" id="IPR006015">
    <property type="entry name" value="Universal_stress_UspA"/>
</dbReference>
<dbReference type="RefSeq" id="WP_116557610.1">
    <property type="nucleotide sequence ID" value="NZ_JBLWXM010000001.1"/>
</dbReference>
<proteinExistence type="inferred from homology"/>
<keyword evidence="4" id="KW-1185">Reference proteome</keyword>
<dbReference type="PRINTS" id="PR01438">
    <property type="entry name" value="UNVRSLSTRESS"/>
</dbReference>
<dbReference type="InterPro" id="IPR006016">
    <property type="entry name" value="UspA"/>
</dbReference>
<comment type="similarity">
    <text evidence="1">Belongs to the universal stress protein A family.</text>
</comment>
<accession>A0A2T8HWD5</accession>
<feature type="domain" description="UspA" evidence="2">
    <location>
        <begin position="1"/>
        <end position="136"/>
    </location>
</feature>
<evidence type="ECO:0000313" key="3">
    <source>
        <dbReference type="EMBL" id="PVH29723.1"/>
    </source>
</evidence>
<dbReference type="Gene3D" id="3.40.50.620">
    <property type="entry name" value="HUPs"/>
    <property type="match status" value="1"/>
</dbReference>
<dbReference type="SUPFAM" id="SSF52402">
    <property type="entry name" value="Adenine nucleotide alpha hydrolases-like"/>
    <property type="match status" value="1"/>
</dbReference>
<dbReference type="OrthoDB" id="9792500at2"/>